<keyword evidence="3" id="KW-1185">Reference proteome</keyword>
<name>A0A9P8FKY8_AURME</name>
<gene>
    <name evidence="2" type="ORF">KCU98_g11165</name>
</gene>
<comment type="caution">
    <text evidence="2">The sequence shown here is derived from an EMBL/GenBank/DDBJ whole genome shotgun (WGS) entry which is preliminary data.</text>
</comment>
<accession>A0A9P8FKY8</accession>
<reference evidence="2" key="1">
    <citation type="journal article" date="2021" name="J Fungi (Basel)">
        <title>Virulence traits and population genomics of the black yeast Aureobasidium melanogenum.</title>
        <authorList>
            <person name="Cernosa A."/>
            <person name="Sun X."/>
            <person name="Gostincar C."/>
            <person name="Fang C."/>
            <person name="Gunde-Cimerman N."/>
            <person name="Song Z."/>
        </authorList>
    </citation>
    <scope>NUCLEOTIDE SEQUENCE</scope>
    <source>
        <strain evidence="2">EXF-9298</strain>
    </source>
</reference>
<protein>
    <submittedName>
        <fullName evidence="2">Uncharacterized protein</fullName>
    </submittedName>
</protein>
<evidence type="ECO:0000313" key="2">
    <source>
        <dbReference type="EMBL" id="KAG9975732.1"/>
    </source>
</evidence>
<evidence type="ECO:0000256" key="1">
    <source>
        <dbReference type="SAM" id="MobiDB-lite"/>
    </source>
</evidence>
<reference evidence="2" key="2">
    <citation type="submission" date="2021-08" db="EMBL/GenBank/DDBJ databases">
        <authorList>
            <person name="Gostincar C."/>
            <person name="Sun X."/>
            <person name="Song Z."/>
            <person name="Gunde-Cimerman N."/>
        </authorList>
    </citation>
    <scope>NUCLEOTIDE SEQUENCE</scope>
    <source>
        <strain evidence="2">EXF-9298</strain>
    </source>
</reference>
<sequence length="70" mass="7521">MALWEEEATSERIDGRNDNVNCCNHASTNSSSTNDDNNTPTSTTTTAATDSGPPCRCFRYPGTGHRSPAQ</sequence>
<feature type="non-terminal residue" evidence="2">
    <location>
        <position position="70"/>
    </location>
</feature>
<organism evidence="2 3">
    <name type="scientific">Aureobasidium melanogenum</name>
    <name type="common">Aureobasidium pullulans var. melanogenum</name>
    <dbReference type="NCBI Taxonomy" id="46634"/>
    <lineage>
        <taxon>Eukaryota</taxon>
        <taxon>Fungi</taxon>
        <taxon>Dikarya</taxon>
        <taxon>Ascomycota</taxon>
        <taxon>Pezizomycotina</taxon>
        <taxon>Dothideomycetes</taxon>
        <taxon>Dothideomycetidae</taxon>
        <taxon>Dothideales</taxon>
        <taxon>Saccotheciaceae</taxon>
        <taxon>Aureobasidium</taxon>
    </lineage>
</organism>
<dbReference type="Proteomes" id="UP000729357">
    <property type="component" value="Unassembled WGS sequence"/>
</dbReference>
<evidence type="ECO:0000313" key="3">
    <source>
        <dbReference type="Proteomes" id="UP000729357"/>
    </source>
</evidence>
<dbReference type="AlphaFoldDB" id="A0A9P8FKY8"/>
<feature type="region of interest" description="Disordered" evidence="1">
    <location>
        <begin position="1"/>
        <end position="70"/>
    </location>
</feature>
<feature type="compositionally biased region" description="Low complexity" evidence="1">
    <location>
        <begin position="26"/>
        <end position="51"/>
    </location>
</feature>
<proteinExistence type="predicted"/>
<dbReference type="EMBL" id="JAHFXS010001752">
    <property type="protein sequence ID" value="KAG9975732.1"/>
    <property type="molecule type" value="Genomic_DNA"/>
</dbReference>